<accession>A0A8H3G2N6</accession>
<dbReference type="GO" id="GO:0035197">
    <property type="term" value="F:siRNA binding"/>
    <property type="evidence" value="ECO:0007669"/>
    <property type="project" value="TreeGrafter"/>
</dbReference>
<dbReference type="PANTHER" id="PTHR21357">
    <property type="entry name" value="FAM172 FAMILY PROTEIN HOMOLOG CG10038"/>
    <property type="match status" value="1"/>
</dbReference>
<evidence type="ECO:0000259" key="1">
    <source>
        <dbReference type="Pfam" id="PF22749"/>
    </source>
</evidence>
<reference evidence="2" key="1">
    <citation type="submission" date="2021-03" db="EMBL/GenBank/DDBJ databases">
        <authorList>
            <person name="Tagirdzhanova G."/>
        </authorList>
    </citation>
    <scope>NUCLEOTIDE SEQUENCE</scope>
</reference>
<dbReference type="InterPro" id="IPR048263">
    <property type="entry name" value="Arb2"/>
</dbReference>
<dbReference type="OrthoDB" id="421951at2759"/>
<dbReference type="InterPro" id="IPR053858">
    <property type="entry name" value="Arb2_dom"/>
</dbReference>
<name>A0A8H3G2N6_9LECA</name>
<dbReference type="Proteomes" id="UP000664169">
    <property type="component" value="Unassembled WGS sequence"/>
</dbReference>
<sequence length="393" mass="44359">MAFRRVDLPNDPDRSSSLEELGYFIDKNDKIARIDDPSKGYHFKANKNPRYVQTRHEDFEGKSDFLQGLPLTLPTAACRRVVEERLLAENILIGHIPLAAAGDEAFLQTSDKRQAPIFFSNFISYPEKCERLILLVGTANHDPHIISHNILDNHGINAGSVLGFVKDAHARDRMGVIIANTGQCVWSKTLRKAVTYATYDALPRDKATDPSPMLDQENPYVFGSPMEHLSVLFGELVLPTMSHNRNHPKLYIICINDAVHDVLKFMQSKWSEYGKFTAAIVACNGTIDKNTDMYDPGFVKFWSERCKHYWTDALPLDTPIEVVSDLPNYFSSGAVEKRQNVFYQVYETVLNYFDHLHANPSFKLPPFVPVQTFNDLDDGDTQNTDGGAAEGWA</sequence>
<keyword evidence="3" id="KW-1185">Reference proteome</keyword>
<proteinExistence type="predicted"/>
<evidence type="ECO:0000313" key="3">
    <source>
        <dbReference type="Proteomes" id="UP000664169"/>
    </source>
</evidence>
<dbReference type="PANTHER" id="PTHR21357:SF4">
    <property type="entry name" value="FAM172 FAMILY PROTEIN HOMOLOG CG10038"/>
    <property type="match status" value="1"/>
</dbReference>
<evidence type="ECO:0000313" key="2">
    <source>
        <dbReference type="EMBL" id="CAF9932001.1"/>
    </source>
</evidence>
<dbReference type="EMBL" id="CAJPDQ010000041">
    <property type="protein sequence ID" value="CAF9932001.1"/>
    <property type="molecule type" value="Genomic_DNA"/>
</dbReference>
<feature type="domain" description="Arb2" evidence="1">
    <location>
        <begin position="16"/>
        <end position="315"/>
    </location>
</feature>
<gene>
    <name evidence="2" type="ORF">GOMPHAMPRED_006473</name>
</gene>
<organism evidence="2 3">
    <name type="scientific">Gomphillus americanus</name>
    <dbReference type="NCBI Taxonomy" id="1940652"/>
    <lineage>
        <taxon>Eukaryota</taxon>
        <taxon>Fungi</taxon>
        <taxon>Dikarya</taxon>
        <taxon>Ascomycota</taxon>
        <taxon>Pezizomycotina</taxon>
        <taxon>Lecanoromycetes</taxon>
        <taxon>OSLEUM clade</taxon>
        <taxon>Ostropomycetidae</taxon>
        <taxon>Ostropales</taxon>
        <taxon>Graphidaceae</taxon>
        <taxon>Gomphilloideae</taxon>
        <taxon>Gomphillus</taxon>
    </lineage>
</organism>
<dbReference type="GO" id="GO:0005634">
    <property type="term" value="C:nucleus"/>
    <property type="evidence" value="ECO:0007669"/>
    <property type="project" value="TreeGrafter"/>
</dbReference>
<dbReference type="Pfam" id="PF22749">
    <property type="entry name" value="Arb2"/>
    <property type="match status" value="1"/>
</dbReference>
<protein>
    <recommendedName>
        <fullName evidence="1">Arb2 domain-containing protein</fullName>
    </recommendedName>
</protein>
<dbReference type="AlphaFoldDB" id="A0A8H3G2N6"/>
<dbReference type="GO" id="GO:0031048">
    <property type="term" value="P:regulatory ncRNA-mediated heterochromatin formation"/>
    <property type="evidence" value="ECO:0007669"/>
    <property type="project" value="TreeGrafter"/>
</dbReference>
<comment type="caution">
    <text evidence="2">The sequence shown here is derived from an EMBL/GenBank/DDBJ whole genome shotgun (WGS) entry which is preliminary data.</text>
</comment>